<dbReference type="NCBIfam" id="TIGR01733">
    <property type="entry name" value="AA-adenyl-dom"/>
    <property type="match status" value="1"/>
</dbReference>
<protein>
    <submittedName>
        <fullName evidence="3">D-alanine--poly(Phosphoribitol) ligase subunit DltA</fullName>
        <ecNumber evidence="3">6.1.1.13</ecNumber>
    </submittedName>
</protein>
<sequence length="527" mass="59079">MDRNRKYGGRDMWILDELKKRSVSDETALIHREETITFRQLWEKSDAVAAVISSRCKSKNPVVIYGNKDIEITIVMLAALKTGRAYVPLDITFPPSRVETIMQDVENELIFNFSGEEVILPSGCTEIKKADFSSVLAKEGCGSGDGAGLCTGSRSEAPESEYVKAEDNCYILFTSGSTGKPKGVQITRKNIENFTSWFASSCELSEGKQVVLNQVSYSFDVSVIPLYIYLPMGKTLFSIDKEMLDNTRLLFDYLENSRIAAWVSTPAFLEICSFADQFQEEMLPELETIILAGEVLTKKLVSTLHNKFKRAKVINGYGPTEGTVLLSACEITDEMIRNEKSLPIGRILDDGEYQIQDEKGSAVEAGGTGELVVVSDSISKGYFKNPEQTEKVFFQTESGKMGYRTGDLVFEQDGLLYYVARKDTQVKLNGFRIELNDISSNLNRLDMVNNSVVLPVYKEGRVSYLTAFVVLNDRPDLSDLKIGIELKKGLKEMVPSYMVPRKIIILDQFPMNINGKIDRKKLAEEYL</sequence>
<dbReference type="PANTHER" id="PTHR45398:SF1">
    <property type="entry name" value="ENZYME, PUTATIVE (JCVI)-RELATED"/>
    <property type="match status" value="1"/>
</dbReference>
<organism evidence="3 4">
    <name type="scientific">Faecalicatena faecalis</name>
    <dbReference type="NCBI Taxonomy" id="2726362"/>
    <lineage>
        <taxon>Bacteria</taxon>
        <taxon>Bacillati</taxon>
        <taxon>Bacillota</taxon>
        <taxon>Clostridia</taxon>
        <taxon>Lachnospirales</taxon>
        <taxon>Lachnospiraceae</taxon>
        <taxon>Faecalicatena</taxon>
    </lineage>
</organism>
<dbReference type="NCBIfam" id="NF003417">
    <property type="entry name" value="PRK04813.1"/>
    <property type="match status" value="1"/>
</dbReference>
<reference evidence="3 4" key="1">
    <citation type="submission" date="2021-06" db="EMBL/GenBank/DDBJ databases">
        <title>Faecalicatena sp. nov. isolated from porcine feces.</title>
        <authorList>
            <person name="Oh B.S."/>
            <person name="Lee J.H."/>
        </authorList>
    </citation>
    <scope>NUCLEOTIDE SEQUENCE [LARGE SCALE GENOMIC DNA]</scope>
    <source>
        <strain evidence="3 4">AGMB00832</strain>
    </source>
</reference>
<dbReference type="Pfam" id="PF13193">
    <property type="entry name" value="AMP-binding_C"/>
    <property type="match status" value="1"/>
</dbReference>
<gene>
    <name evidence="3" type="primary">dltA</name>
    <name evidence="3" type="ORF">HGO97_014740</name>
</gene>
<feature type="domain" description="AMP-dependent synthetase/ligase" evidence="1">
    <location>
        <begin position="24"/>
        <end position="383"/>
    </location>
</feature>
<keyword evidence="3" id="KW-0436">Ligase</keyword>
<evidence type="ECO:0000259" key="2">
    <source>
        <dbReference type="Pfam" id="PF13193"/>
    </source>
</evidence>
<name>A0ABS6D679_9FIRM</name>
<accession>A0ABS6D679</accession>
<dbReference type="PROSITE" id="PS00455">
    <property type="entry name" value="AMP_BINDING"/>
    <property type="match status" value="1"/>
</dbReference>
<comment type="caution">
    <text evidence="3">The sequence shown here is derived from an EMBL/GenBank/DDBJ whole genome shotgun (WGS) entry which is preliminary data.</text>
</comment>
<dbReference type="PANTHER" id="PTHR45398">
    <property type="match status" value="1"/>
</dbReference>
<dbReference type="EMBL" id="JABACJ020000014">
    <property type="protein sequence ID" value="MBU3877065.1"/>
    <property type="molecule type" value="Genomic_DNA"/>
</dbReference>
<dbReference type="RefSeq" id="WP_216243089.1">
    <property type="nucleotide sequence ID" value="NZ_JABACJ020000014.1"/>
</dbReference>
<dbReference type="InterPro" id="IPR025110">
    <property type="entry name" value="AMP-bd_C"/>
</dbReference>
<dbReference type="GO" id="GO:0016874">
    <property type="term" value="F:ligase activity"/>
    <property type="evidence" value="ECO:0007669"/>
    <property type="project" value="UniProtKB-KW"/>
</dbReference>
<dbReference type="InterPro" id="IPR010071">
    <property type="entry name" value="AA_adenyl_dom"/>
</dbReference>
<dbReference type="Proteomes" id="UP000723714">
    <property type="component" value="Unassembled WGS sequence"/>
</dbReference>
<proteinExistence type="predicted"/>
<evidence type="ECO:0000313" key="4">
    <source>
        <dbReference type="Proteomes" id="UP000723714"/>
    </source>
</evidence>
<evidence type="ECO:0000313" key="3">
    <source>
        <dbReference type="EMBL" id="MBU3877065.1"/>
    </source>
</evidence>
<dbReference type="EC" id="6.1.1.13" evidence="3"/>
<feature type="domain" description="AMP-binding enzyme C-terminal" evidence="2">
    <location>
        <begin position="440"/>
        <end position="516"/>
    </location>
</feature>
<dbReference type="Pfam" id="PF00501">
    <property type="entry name" value="AMP-binding"/>
    <property type="match status" value="1"/>
</dbReference>
<evidence type="ECO:0000259" key="1">
    <source>
        <dbReference type="Pfam" id="PF00501"/>
    </source>
</evidence>
<dbReference type="InterPro" id="IPR020845">
    <property type="entry name" value="AMP-binding_CS"/>
</dbReference>
<keyword evidence="4" id="KW-1185">Reference proteome</keyword>
<dbReference type="InterPro" id="IPR000873">
    <property type="entry name" value="AMP-dep_synth/lig_dom"/>
</dbReference>